<feature type="region of interest" description="Disordered" evidence="1">
    <location>
        <begin position="90"/>
        <end position="113"/>
    </location>
</feature>
<accession>A0ABR0B6Z2</accession>
<evidence type="ECO:0000313" key="2">
    <source>
        <dbReference type="EMBL" id="KAK4037452.1"/>
    </source>
</evidence>
<protein>
    <submittedName>
        <fullName evidence="2">Uncharacterized protein</fullName>
    </submittedName>
</protein>
<evidence type="ECO:0000256" key="1">
    <source>
        <dbReference type="SAM" id="MobiDB-lite"/>
    </source>
</evidence>
<proteinExistence type="predicted"/>
<keyword evidence="3" id="KW-1185">Reference proteome</keyword>
<evidence type="ECO:0000313" key="3">
    <source>
        <dbReference type="Proteomes" id="UP001234178"/>
    </source>
</evidence>
<comment type="caution">
    <text evidence="2">The sequence shown here is derived from an EMBL/GenBank/DDBJ whole genome shotgun (WGS) entry which is preliminary data.</text>
</comment>
<name>A0ABR0B6Z2_9CRUS</name>
<gene>
    <name evidence="2" type="ORF">OUZ56_029485</name>
</gene>
<dbReference type="Proteomes" id="UP001234178">
    <property type="component" value="Unassembled WGS sequence"/>
</dbReference>
<reference evidence="2 3" key="1">
    <citation type="journal article" date="2023" name="Nucleic Acids Res.">
        <title>The hologenome of Daphnia magna reveals possible DNA methylation and microbiome-mediated evolution of the host genome.</title>
        <authorList>
            <person name="Chaturvedi A."/>
            <person name="Li X."/>
            <person name="Dhandapani V."/>
            <person name="Marshall H."/>
            <person name="Kissane S."/>
            <person name="Cuenca-Cambronero M."/>
            <person name="Asole G."/>
            <person name="Calvet F."/>
            <person name="Ruiz-Romero M."/>
            <person name="Marangio P."/>
            <person name="Guigo R."/>
            <person name="Rago D."/>
            <person name="Mirbahai L."/>
            <person name="Eastwood N."/>
            <person name="Colbourne J.K."/>
            <person name="Zhou J."/>
            <person name="Mallon E."/>
            <person name="Orsini L."/>
        </authorList>
    </citation>
    <scope>NUCLEOTIDE SEQUENCE [LARGE SCALE GENOMIC DNA]</scope>
    <source>
        <strain evidence="2">LRV0_1</strain>
    </source>
</reference>
<dbReference type="EMBL" id="JAOYFB010000040">
    <property type="protein sequence ID" value="KAK4037452.1"/>
    <property type="molecule type" value="Genomic_DNA"/>
</dbReference>
<organism evidence="2 3">
    <name type="scientific">Daphnia magna</name>
    <dbReference type="NCBI Taxonomy" id="35525"/>
    <lineage>
        <taxon>Eukaryota</taxon>
        <taxon>Metazoa</taxon>
        <taxon>Ecdysozoa</taxon>
        <taxon>Arthropoda</taxon>
        <taxon>Crustacea</taxon>
        <taxon>Branchiopoda</taxon>
        <taxon>Diplostraca</taxon>
        <taxon>Cladocera</taxon>
        <taxon>Anomopoda</taxon>
        <taxon>Daphniidae</taxon>
        <taxon>Daphnia</taxon>
    </lineage>
</organism>
<sequence>MLRESRKRFPRPDPEKHFGYRIILLKAGKQCQTEEETNEAKDPVASKEALMRVAQAEALEATKNASSCEEFLPSKFTELEVVKQLDTRKTEKVIPSAETSSTTKSTSASNYGELETSSSCQEFLQSKFTDLEVMKQFLDSGSSIDSSSSFSSSSSSSSSLSLFHILTERVKKFTLSSAKSTSVAKWVVTSSTSQDVKEAREAFRPRLKGRQDLLGNPVLDESLYLRLKAVKRSQVSKAKKKPAENYRKKS</sequence>
<feature type="compositionally biased region" description="Low complexity" evidence="1">
    <location>
        <begin position="96"/>
        <end position="109"/>
    </location>
</feature>